<dbReference type="Gene3D" id="3.30.30.30">
    <property type="match status" value="1"/>
</dbReference>
<evidence type="ECO:0000313" key="6">
    <source>
        <dbReference type="Proteomes" id="UP000019116"/>
    </source>
</evidence>
<accession>A0A3B6NV85</accession>
<keyword evidence="3" id="KW-0547">Nucleotide-binding</keyword>
<evidence type="ECO:0000256" key="1">
    <source>
        <dbReference type="ARBA" id="ARBA00004319"/>
    </source>
</evidence>
<dbReference type="Gene3D" id="3.30.420.40">
    <property type="match status" value="3"/>
</dbReference>
<protein>
    <submittedName>
        <fullName evidence="5">Uncharacterized protein</fullName>
    </submittedName>
</protein>
<dbReference type="GO" id="GO:0016887">
    <property type="term" value="F:ATP hydrolysis activity"/>
    <property type="evidence" value="ECO:0000318"/>
    <property type="project" value="GO_Central"/>
</dbReference>
<dbReference type="GO" id="GO:0005737">
    <property type="term" value="C:cytoplasm"/>
    <property type="evidence" value="ECO:0000318"/>
    <property type="project" value="GO_Central"/>
</dbReference>
<dbReference type="Gramene" id="TraesCS6A02G342400.1">
    <property type="protein sequence ID" value="TraesCS6A02G342400.1"/>
    <property type="gene ID" value="TraesCS6A02G342400"/>
</dbReference>
<evidence type="ECO:0000256" key="2">
    <source>
        <dbReference type="ARBA" id="ARBA00007381"/>
    </source>
</evidence>
<dbReference type="Gramene" id="TraesROB_scaffold_089747_01G000200.1">
    <property type="protein sequence ID" value="TraesROB_scaffold_089747_01G000200.1"/>
    <property type="gene ID" value="TraesROB_scaffold_089747_01G000200"/>
</dbReference>
<dbReference type="PANTHER" id="PTHR19375">
    <property type="entry name" value="HEAT SHOCK PROTEIN 70KDA"/>
    <property type="match status" value="1"/>
</dbReference>
<dbReference type="GO" id="GO:0005524">
    <property type="term" value="F:ATP binding"/>
    <property type="evidence" value="ECO:0007669"/>
    <property type="project" value="UniProtKB-KW"/>
</dbReference>
<dbReference type="InterPro" id="IPR013126">
    <property type="entry name" value="Hsp_70_fam"/>
</dbReference>
<dbReference type="GO" id="GO:0031072">
    <property type="term" value="F:heat shock protein binding"/>
    <property type="evidence" value="ECO:0000318"/>
    <property type="project" value="GO_Central"/>
</dbReference>
<name>A0A3B6NV85_WHEAT</name>
<dbReference type="Gene3D" id="2.60.34.10">
    <property type="entry name" value="Substrate Binding Domain Of DNAk, Chain A, domain 1"/>
    <property type="match status" value="1"/>
</dbReference>
<dbReference type="PROSITE" id="PS00297">
    <property type="entry name" value="HSP70_1"/>
    <property type="match status" value="1"/>
</dbReference>
<dbReference type="InterPro" id="IPR043129">
    <property type="entry name" value="ATPase_NBD"/>
</dbReference>
<dbReference type="PaxDb" id="4565-Traes_6AL_BB162413C.1"/>
<dbReference type="InterPro" id="IPR018181">
    <property type="entry name" value="Heat_shock_70_CS"/>
</dbReference>
<dbReference type="FunFam" id="3.30.420.40:FF:000026">
    <property type="entry name" value="Heat shock protein 70"/>
    <property type="match status" value="1"/>
</dbReference>
<evidence type="ECO:0000256" key="3">
    <source>
        <dbReference type="ARBA" id="ARBA00022741"/>
    </source>
</evidence>
<dbReference type="GO" id="GO:0042026">
    <property type="term" value="P:protein refolding"/>
    <property type="evidence" value="ECO:0000318"/>
    <property type="project" value="GO_Central"/>
</dbReference>
<dbReference type="AlphaFoldDB" id="A0A3B6NV85"/>
<dbReference type="SUPFAM" id="SSF100920">
    <property type="entry name" value="Heat shock protein 70kD (HSP70), peptide-binding domain"/>
    <property type="match status" value="1"/>
</dbReference>
<dbReference type="InterPro" id="IPR029047">
    <property type="entry name" value="HSP70_peptide-bd_sf"/>
</dbReference>
<keyword evidence="6" id="KW-1185">Reference proteome</keyword>
<dbReference type="GO" id="GO:0044183">
    <property type="term" value="F:protein folding chaperone"/>
    <property type="evidence" value="ECO:0000318"/>
    <property type="project" value="GO_Central"/>
</dbReference>
<reference evidence="5" key="1">
    <citation type="submission" date="2018-08" db="EMBL/GenBank/DDBJ databases">
        <authorList>
            <person name="Rossello M."/>
        </authorList>
    </citation>
    <scope>NUCLEOTIDE SEQUENCE [LARGE SCALE GENOMIC DNA]</scope>
    <source>
        <strain evidence="5">cv. Chinese Spring</strain>
    </source>
</reference>
<organism evidence="5">
    <name type="scientific">Triticum aestivum</name>
    <name type="common">Wheat</name>
    <dbReference type="NCBI Taxonomy" id="4565"/>
    <lineage>
        <taxon>Eukaryota</taxon>
        <taxon>Viridiplantae</taxon>
        <taxon>Streptophyta</taxon>
        <taxon>Embryophyta</taxon>
        <taxon>Tracheophyta</taxon>
        <taxon>Spermatophyta</taxon>
        <taxon>Magnoliopsida</taxon>
        <taxon>Liliopsida</taxon>
        <taxon>Poales</taxon>
        <taxon>Poaceae</taxon>
        <taxon>BOP clade</taxon>
        <taxon>Pooideae</taxon>
        <taxon>Triticodae</taxon>
        <taxon>Triticeae</taxon>
        <taxon>Triticinae</taxon>
        <taxon>Triticum</taxon>
    </lineage>
</organism>
<keyword evidence="4" id="KW-0067">ATP-binding</keyword>
<proteinExistence type="inferred from homology"/>
<dbReference type="GO" id="GO:0005788">
    <property type="term" value="C:endoplasmic reticulum lumen"/>
    <property type="evidence" value="ECO:0007669"/>
    <property type="project" value="UniProtKB-SubCell"/>
</dbReference>
<dbReference type="Gramene" id="TraesCLE_scaffold_093260_01G000100.1">
    <property type="protein sequence ID" value="TraesCLE_scaffold_093260_01G000100.1"/>
    <property type="gene ID" value="TraesCLE_scaffold_093260_01G000100"/>
</dbReference>
<dbReference type="Gramene" id="TraesKAR6A01G0352500.1">
    <property type="protein sequence ID" value="cds.TraesKAR6A01G0352500.1"/>
    <property type="gene ID" value="TraesKAR6A01G0352500"/>
</dbReference>
<evidence type="ECO:0000313" key="5">
    <source>
        <dbReference type="EnsemblPlants" id="TraesCS6A02G342400.1"/>
    </source>
</evidence>
<dbReference type="FunFam" id="3.30.30.30:FF:000005">
    <property type="entry name" value="Heat shock protein ssb1"/>
    <property type="match status" value="1"/>
</dbReference>
<dbReference type="Gramene" id="TraesWEE_scaffold_091316_01G000100.1">
    <property type="protein sequence ID" value="TraesWEE_scaffold_091316_01G000100.1"/>
    <property type="gene ID" value="TraesWEE_scaffold_091316_01G000100"/>
</dbReference>
<dbReference type="SUPFAM" id="SSF53067">
    <property type="entry name" value="Actin-like ATPase domain"/>
    <property type="match status" value="2"/>
</dbReference>
<dbReference type="OrthoDB" id="3789372at2759"/>
<dbReference type="GO" id="GO:0140662">
    <property type="term" value="F:ATP-dependent protein folding chaperone"/>
    <property type="evidence" value="ECO:0007669"/>
    <property type="project" value="InterPro"/>
</dbReference>
<comment type="similarity">
    <text evidence="2">Belongs to the heat shock protein 70 family.</text>
</comment>
<dbReference type="EnsemblPlants" id="TraesCS6A02G342400.1">
    <property type="protein sequence ID" value="TraesCS6A02G342400.1"/>
    <property type="gene ID" value="TraesCS6A02G342400"/>
</dbReference>
<reference evidence="5" key="2">
    <citation type="submission" date="2018-10" db="UniProtKB">
        <authorList>
            <consortium name="EnsemblPlants"/>
        </authorList>
    </citation>
    <scope>IDENTIFICATION</scope>
</reference>
<dbReference type="Gramene" id="TraesCS6A03G0882200.1">
    <property type="protein sequence ID" value="TraesCS6A03G0882200.1.CDS"/>
    <property type="gene ID" value="TraesCS6A03G0882200"/>
</dbReference>
<dbReference type="STRING" id="4565.A0A3B6NV85"/>
<dbReference type="Gene3D" id="3.90.640.10">
    <property type="entry name" value="Actin, Chain A, domain 4"/>
    <property type="match status" value="1"/>
</dbReference>
<dbReference type="PRINTS" id="PR00301">
    <property type="entry name" value="HEATSHOCK70"/>
</dbReference>
<sequence>MGVTECDDGPAIGIDLGTTYSCVAVWRKSHNRVEVIANDQGNFTTPSCVAFTDAWRLIGDAAVNQAAMNPVNTIFDVKRLIGRHFSDALVQGDIKTSTWPFKVVSGPSDRPMIVVQYMDEEKQFKAEEISAMVLGKMREIAETYLGTEVKNAVITVPVYFTDSQRQATIDAGTIAGLNVMRIINEPSAAALAYGLSKMSPSDEVKTVKATAGDTHLGGEDFNTHMVKHLVREFLKKYKMNDIRKNPRALRRLRTACEKAKRVLSCASQATVEIDSLHDGIDFHGVITRTKFEELNMDLFSNCIVHVEKCLSDAKMDKSMIDDILLLGGSSRIPKVQELLRDFFDGKELCTSINPDETVAYGAAVKAALLNDEGFKEVRDAVLLEVTPLSLGVETEGGVMSVLIPKTTTIPVKKERVYTTCYDNQTQVLFLVYQGEGSETKDNILLGKFTLGGIPRAPRGEPKINVTFEIDADSILQHTAGTGNKNITITDD</sequence>
<dbReference type="SMR" id="A0A3B6NV85"/>
<dbReference type="Pfam" id="PF00012">
    <property type="entry name" value="HSP70"/>
    <property type="match status" value="2"/>
</dbReference>
<dbReference type="FunFam" id="3.90.640.10:FF:000002">
    <property type="entry name" value="Heat shock 70 kDa"/>
    <property type="match status" value="1"/>
</dbReference>
<dbReference type="Proteomes" id="UP000019116">
    <property type="component" value="Chromosome 6A"/>
</dbReference>
<evidence type="ECO:0000256" key="4">
    <source>
        <dbReference type="ARBA" id="ARBA00022840"/>
    </source>
</evidence>
<comment type="subcellular location">
    <subcellularLocation>
        <location evidence="1">Endoplasmic reticulum lumen</location>
    </subcellularLocation>
</comment>
<dbReference type="PROSITE" id="PS01036">
    <property type="entry name" value="HSP70_3"/>
    <property type="match status" value="1"/>
</dbReference>
<dbReference type="Gramene" id="TraesRN6A0100865600.1">
    <property type="protein sequence ID" value="TraesRN6A0100865600.1"/>
    <property type="gene ID" value="TraesRN6A0100865600"/>
</dbReference>
<dbReference type="Gramene" id="TraesCAD_scaffold_140006_01G000100.1">
    <property type="protein sequence ID" value="TraesCAD_scaffold_140006_01G000100.1"/>
    <property type="gene ID" value="TraesCAD_scaffold_140006_01G000100"/>
</dbReference>